<keyword evidence="3" id="KW-1185">Reference proteome</keyword>
<name>A0A428RGH6_9HYPO</name>
<sequence>MKELDVAEYVEATGWAPVYLVTGLKVAVQPSVQMSTSKGFSASGEAGVTEATGLPVNVGPRVDLEGQDQSSQGWKTSDDFIFGIRVEKLVFKRRWFSRQRRDEGPLQSKLFTRGAQLVGDDSDSDEEDEEDEIVELELGEDLDGMEKVSEMENGEETLWVLPAKLS</sequence>
<evidence type="ECO:0000313" key="3">
    <source>
        <dbReference type="Proteomes" id="UP000287972"/>
    </source>
</evidence>
<gene>
    <name evidence="2" type="ORF">CEP51_009787</name>
</gene>
<accession>A0A428RGH6</accession>
<evidence type="ECO:0000313" key="2">
    <source>
        <dbReference type="EMBL" id="RSL76630.1"/>
    </source>
</evidence>
<dbReference type="Proteomes" id="UP000287972">
    <property type="component" value="Unassembled WGS sequence"/>
</dbReference>
<feature type="region of interest" description="Disordered" evidence="1">
    <location>
        <begin position="107"/>
        <end position="132"/>
    </location>
</feature>
<feature type="compositionally biased region" description="Acidic residues" evidence="1">
    <location>
        <begin position="120"/>
        <end position="132"/>
    </location>
</feature>
<dbReference type="AlphaFoldDB" id="A0A428RGH6"/>
<organism evidence="2 3">
    <name type="scientific">Fusarium floridanum</name>
    <dbReference type="NCBI Taxonomy" id="1325733"/>
    <lineage>
        <taxon>Eukaryota</taxon>
        <taxon>Fungi</taxon>
        <taxon>Dikarya</taxon>
        <taxon>Ascomycota</taxon>
        <taxon>Pezizomycotina</taxon>
        <taxon>Sordariomycetes</taxon>
        <taxon>Hypocreomycetidae</taxon>
        <taxon>Hypocreales</taxon>
        <taxon>Nectriaceae</taxon>
        <taxon>Fusarium</taxon>
        <taxon>Fusarium solani species complex</taxon>
    </lineage>
</organism>
<evidence type="ECO:0000256" key="1">
    <source>
        <dbReference type="SAM" id="MobiDB-lite"/>
    </source>
</evidence>
<comment type="caution">
    <text evidence="2">The sequence shown here is derived from an EMBL/GenBank/DDBJ whole genome shotgun (WGS) entry which is preliminary data.</text>
</comment>
<protein>
    <submittedName>
        <fullName evidence="2">Uncharacterized protein</fullName>
    </submittedName>
</protein>
<proteinExistence type="predicted"/>
<dbReference type="EMBL" id="NKCL01000286">
    <property type="protein sequence ID" value="RSL76630.1"/>
    <property type="molecule type" value="Genomic_DNA"/>
</dbReference>
<reference evidence="2 3" key="1">
    <citation type="submission" date="2017-06" db="EMBL/GenBank/DDBJ databases">
        <title>Comparative genomic analysis of Ambrosia Fusariam Clade fungi.</title>
        <authorList>
            <person name="Stajich J.E."/>
            <person name="Carrillo J."/>
            <person name="Kijimoto T."/>
            <person name="Eskalen A."/>
            <person name="O'Donnell K."/>
            <person name="Kasson M."/>
        </authorList>
    </citation>
    <scope>NUCLEOTIDE SEQUENCE [LARGE SCALE GENOMIC DNA]</scope>
    <source>
        <strain evidence="2 3">NRRL62606</strain>
    </source>
</reference>